<dbReference type="AlphaFoldDB" id="A0A8H5G880"/>
<keyword evidence="2" id="KW-1185">Reference proteome</keyword>
<comment type="caution">
    <text evidence="1">The sequence shown here is derived from an EMBL/GenBank/DDBJ whole genome shotgun (WGS) entry which is preliminary data.</text>
</comment>
<sequence length="293" mass="32674">MSPAAVALASSRIRPVRIHVITSAGIFDPVEGYTAARDAGEASEMDKGKRDCWMSHGIQAVFTANDEGRMMMTSAAAEHDGQEKTTNTTVTIAMLSIAGSFHLRFSYHSRQWLWLPPLVVVDVTRSRVWKPYTTASFYEDFAARGVICQPESAGINERVSHLTSRPGSGECTADMEVNEGHYRCDMNITRFLACVFHSPKEYRLTGYRQRQVPQFIFHPDSASSSSAAVNIGLHPARFTRSTRMILDLTQPRNFLFPFNANGEAETVKNTRSEKLLKAEDVPSPAELRVSRVR</sequence>
<protein>
    <submittedName>
        <fullName evidence="1">Uncharacterized protein</fullName>
    </submittedName>
</protein>
<accession>A0A8H5G880</accession>
<evidence type="ECO:0000313" key="2">
    <source>
        <dbReference type="Proteomes" id="UP000559256"/>
    </source>
</evidence>
<organism evidence="1 2">
    <name type="scientific">Tetrapyrgos nigripes</name>
    <dbReference type="NCBI Taxonomy" id="182062"/>
    <lineage>
        <taxon>Eukaryota</taxon>
        <taxon>Fungi</taxon>
        <taxon>Dikarya</taxon>
        <taxon>Basidiomycota</taxon>
        <taxon>Agaricomycotina</taxon>
        <taxon>Agaricomycetes</taxon>
        <taxon>Agaricomycetidae</taxon>
        <taxon>Agaricales</taxon>
        <taxon>Marasmiineae</taxon>
        <taxon>Marasmiaceae</taxon>
        <taxon>Tetrapyrgos</taxon>
    </lineage>
</organism>
<name>A0A8H5G880_9AGAR</name>
<proteinExistence type="predicted"/>
<gene>
    <name evidence="1" type="ORF">D9758_011367</name>
</gene>
<dbReference type="EMBL" id="JAACJM010000044">
    <property type="protein sequence ID" value="KAF5360162.1"/>
    <property type="molecule type" value="Genomic_DNA"/>
</dbReference>
<reference evidence="1 2" key="1">
    <citation type="journal article" date="2020" name="ISME J.">
        <title>Uncovering the hidden diversity of litter-decomposition mechanisms in mushroom-forming fungi.</title>
        <authorList>
            <person name="Floudas D."/>
            <person name="Bentzer J."/>
            <person name="Ahren D."/>
            <person name="Johansson T."/>
            <person name="Persson P."/>
            <person name="Tunlid A."/>
        </authorList>
    </citation>
    <scope>NUCLEOTIDE SEQUENCE [LARGE SCALE GENOMIC DNA]</scope>
    <source>
        <strain evidence="1 2">CBS 291.85</strain>
    </source>
</reference>
<dbReference type="Proteomes" id="UP000559256">
    <property type="component" value="Unassembled WGS sequence"/>
</dbReference>
<evidence type="ECO:0000313" key="1">
    <source>
        <dbReference type="EMBL" id="KAF5360162.1"/>
    </source>
</evidence>